<evidence type="ECO:0000256" key="3">
    <source>
        <dbReference type="ARBA" id="ARBA00022679"/>
    </source>
</evidence>
<dbReference type="RefSeq" id="WP_169662960.1">
    <property type="nucleotide sequence ID" value="NZ_CP076132.1"/>
</dbReference>
<dbReference type="InterPro" id="IPR029044">
    <property type="entry name" value="Nucleotide-diphossugar_trans"/>
</dbReference>
<accession>A0AAX1N227</accession>
<dbReference type="SUPFAM" id="SSF53448">
    <property type="entry name" value="Nucleotide-diphospho-sugar transferases"/>
    <property type="match status" value="1"/>
</dbReference>
<name>A0AAX1N227_9BACT</name>
<proteinExistence type="inferred from homology"/>
<dbReference type="CDD" id="cd04186">
    <property type="entry name" value="GT_2_like_c"/>
    <property type="match status" value="1"/>
</dbReference>
<keyword evidence="6" id="KW-1185">Reference proteome</keyword>
<keyword evidence="3 5" id="KW-0808">Transferase</keyword>
<evidence type="ECO:0000259" key="4">
    <source>
        <dbReference type="Pfam" id="PF00535"/>
    </source>
</evidence>
<dbReference type="EMBL" id="CP076132">
    <property type="protein sequence ID" value="QWG01482.1"/>
    <property type="molecule type" value="Genomic_DNA"/>
</dbReference>
<dbReference type="GO" id="GO:0016757">
    <property type="term" value="F:glycosyltransferase activity"/>
    <property type="evidence" value="ECO:0007669"/>
    <property type="project" value="UniProtKB-KW"/>
</dbReference>
<organism evidence="5 6">
    <name type="scientific">Flammeovirga yaeyamensis</name>
    <dbReference type="NCBI Taxonomy" id="367791"/>
    <lineage>
        <taxon>Bacteria</taxon>
        <taxon>Pseudomonadati</taxon>
        <taxon>Bacteroidota</taxon>
        <taxon>Cytophagia</taxon>
        <taxon>Cytophagales</taxon>
        <taxon>Flammeovirgaceae</taxon>
        <taxon>Flammeovirga</taxon>
    </lineage>
</organism>
<evidence type="ECO:0000313" key="5">
    <source>
        <dbReference type="EMBL" id="QWG01482.1"/>
    </source>
</evidence>
<dbReference type="AlphaFoldDB" id="A0AAX1N227"/>
<comment type="similarity">
    <text evidence="1">Belongs to the glycosyltransferase 2 family.</text>
</comment>
<dbReference type="InterPro" id="IPR001173">
    <property type="entry name" value="Glyco_trans_2-like"/>
</dbReference>
<evidence type="ECO:0000256" key="2">
    <source>
        <dbReference type="ARBA" id="ARBA00022676"/>
    </source>
</evidence>
<sequence length="344" mass="39919">MLPYDQVAVVILNYNGKHFLEQFLDSVIQNSNNARIIVADNASTDGSVEWLSKNQPSVEVIVLDKNYGFTGGYNRALAQVESKYFVLLNSDIEVPENWLTPMLELMESDDRIAACQPKIKLFSEKKYFEHAGAAGGFIDYMGYPFCRGRIMHTLEEDKGQYDDTREIFWATGACLFIQSKLYHQMEGLDERFFAHMEEIDLCWRLKSAGYKIMTVGNSEVYHVGGGTLSRDNPKKTYLNFRNGLFLLFKNLPTKHLLPSIFIRMVLDGIAGIRFLFKSEMANFLAVIKSHRDFYLSLRYLICQRKKIPEKRLFFDQVYKRLIVSEYFLKSRKKFSDLQDIESLK</sequence>
<dbReference type="Proteomes" id="UP000678679">
    <property type="component" value="Chromosome 1"/>
</dbReference>
<dbReference type="PANTHER" id="PTHR43179">
    <property type="entry name" value="RHAMNOSYLTRANSFERASE WBBL"/>
    <property type="match status" value="1"/>
</dbReference>
<dbReference type="Pfam" id="PF00535">
    <property type="entry name" value="Glycos_transf_2"/>
    <property type="match status" value="1"/>
</dbReference>
<keyword evidence="2 5" id="KW-0328">Glycosyltransferase</keyword>
<reference evidence="5 6" key="1">
    <citation type="submission" date="2021-05" db="EMBL/GenBank/DDBJ databases">
        <title>Comparative genomic studies on the polysaccharide-degrading batcterial strains of the Flammeovirga genus.</title>
        <authorList>
            <person name="Zewei F."/>
            <person name="Zheng Z."/>
            <person name="Yu L."/>
            <person name="Ruyue G."/>
            <person name="Yanhong M."/>
            <person name="Yuanyuan C."/>
            <person name="Jingyan G."/>
            <person name="Wenjun H."/>
        </authorList>
    </citation>
    <scope>NUCLEOTIDE SEQUENCE [LARGE SCALE GENOMIC DNA]</scope>
    <source>
        <strain evidence="5 6">NBRC:100898</strain>
    </source>
</reference>
<protein>
    <submittedName>
        <fullName evidence="5">Glycosyltransferase</fullName>
        <ecNumber evidence="5">2.4.-.-</ecNumber>
    </submittedName>
</protein>
<gene>
    <name evidence="5" type="ORF">KMW28_17725</name>
</gene>
<evidence type="ECO:0000256" key="1">
    <source>
        <dbReference type="ARBA" id="ARBA00006739"/>
    </source>
</evidence>
<feature type="domain" description="Glycosyltransferase 2-like" evidence="4">
    <location>
        <begin position="9"/>
        <end position="131"/>
    </location>
</feature>
<dbReference type="Gene3D" id="3.90.550.10">
    <property type="entry name" value="Spore Coat Polysaccharide Biosynthesis Protein SpsA, Chain A"/>
    <property type="match status" value="1"/>
</dbReference>
<dbReference type="KEGG" id="fya:KMW28_17725"/>
<dbReference type="PANTHER" id="PTHR43179:SF12">
    <property type="entry name" value="GALACTOFURANOSYLTRANSFERASE GLFT2"/>
    <property type="match status" value="1"/>
</dbReference>
<dbReference type="EC" id="2.4.-.-" evidence="5"/>
<evidence type="ECO:0000313" key="6">
    <source>
        <dbReference type="Proteomes" id="UP000678679"/>
    </source>
</evidence>